<evidence type="ECO:0000313" key="1">
    <source>
        <dbReference type="EMBL" id="QHQ35628.1"/>
    </source>
</evidence>
<gene>
    <name evidence="1" type="ORF">GO499_10785</name>
</gene>
<dbReference type="AlphaFoldDB" id="A0A6P1SYS5"/>
<proteinExistence type="predicted"/>
<dbReference type="KEGG" id="amaq:GO499_10785"/>
<dbReference type="RefSeq" id="WP_161862189.1">
    <property type="nucleotide sequence ID" value="NZ_CP046620.1"/>
</dbReference>
<dbReference type="EMBL" id="CP046620">
    <property type="protein sequence ID" value="QHQ35628.1"/>
    <property type="molecule type" value="Genomic_DNA"/>
</dbReference>
<dbReference type="SUPFAM" id="SSF89946">
    <property type="entry name" value="Hypothetical protein VC0424"/>
    <property type="match status" value="1"/>
</dbReference>
<keyword evidence="2" id="KW-1185">Reference proteome</keyword>
<organism evidence="1 2">
    <name type="scientific">Algicella marina</name>
    <dbReference type="NCBI Taxonomy" id="2683284"/>
    <lineage>
        <taxon>Bacteria</taxon>
        <taxon>Pseudomonadati</taxon>
        <taxon>Pseudomonadota</taxon>
        <taxon>Alphaproteobacteria</taxon>
        <taxon>Rhodobacterales</taxon>
        <taxon>Paracoccaceae</taxon>
        <taxon>Algicella</taxon>
    </lineage>
</organism>
<dbReference type="Proteomes" id="UP000464495">
    <property type="component" value="Chromosome"/>
</dbReference>
<accession>A0A6P1SYS5</accession>
<dbReference type="InterPro" id="IPR036701">
    <property type="entry name" value="RraB-like_sf"/>
</dbReference>
<reference evidence="1 2" key="1">
    <citation type="submission" date="2019-12" db="EMBL/GenBank/DDBJ databases">
        <title>Complete genome sequence of Algicella marina strain 9Alg 56(T) isolated from the red alga Tichocarpus crinitus.</title>
        <authorList>
            <person name="Kim S.-G."/>
            <person name="Nedashkovskaya O.I."/>
        </authorList>
    </citation>
    <scope>NUCLEOTIDE SEQUENCE [LARGE SCALE GENOMIC DNA]</scope>
    <source>
        <strain evidence="1 2">9Alg 56</strain>
    </source>
</reference>
<protein>
    <submittedName>
        <fullName evidence="1">Uncharacterized protein</fullName>
    </submittedName>
</protein>
<name>A0A6P1SYS5_9RHOB</name>
<sequence>MSAEDDAHQKAETFWTVAELEKQGVTAGEPVDLDLDFRPGESADAQTAIRALKMFGYSAETASDGGLSITVPEVPFTAEDIWLHEERCTTIVRERGFLPDGWGFSA</sequence>
<evidence type="ECO:0000313" key="2">
    <source>
        <dbReference type="Proteomes" id="UP000464495"/>
    </source>
</evidence>